<organism evidence="11 12">
    <name type="scientific">Galendromus occidentalis</name>
    <name type="common">western predatory mite</name>
    <dbReference type="NCBI Taxonomy" id="34638"/>
    <lineage>
        <taxon>Eukaryota</taxon>
        <taxon>Metazoa</taxon>
        <taxon>Ecdysozoa</taxon>
        <taxon>Arthropoda</taxon>
        <taxon>Chelicerata</taxon>
        <taxon>Arachnida</taxon>
        <taxon>Acari</taxon>
        <taxon>Parasitiformes</taxon>
        <taxon>Mesostigmata</taxon>
        <taxon>Gamasina</taxon>
        <taxon>Phytoseioidea</taxon>
        <taxon>Phytoseiidae</taxon>
        <taxon>Typhlodrominae</taxon>
        <taxon>Galendromus</taxon>
    </lineage>
</organism>
<dbReference type="SMART" id="SM00430">
    <property type="entry name" value="HOLI"/>
    <property type="match status" value="1"/>
</dbReference>
<dbReference type="PRINTS" id="PR00398">
    <property type="entry name" value="STRDHORMONER"/>
</dbReference>
<dbReference type="KEGG" id="goe:100902159"/>
<dbReference type="InterPro" id="IPR000536">
    <property type="entry name" value="Nucl_hrmn_rcpt_lig-bd"/>
</dbReference>
<dbReference type="Proteomes" id="UP000694867">
    <property type="component" value="Unplaced"/>
</dbReference>
<keyword evidence="7" id="KW-0238">DNA-binding</keyword>
<dbReference type="GO" id="GO:0008270">
    <property type="term" value="F:zinc ion binding"/>
    <property type="evidence" value="ECO:0007669"/>
    <property type="project" value="UniProtKB-KW"/>
</dbReference>
<gene>
    <name evidence="12" type="primary">LOC100902159</name>
</gene>
<proteinExistence type="inferred from homology"/>
<comment type="similarity">
    <text evidence="2">Belongs to the nuclear hormone receptor family. NR1 subfamily.</text>
</comment>
<keyword evidence="9" id="KW-0675">Receptor</keyword>
<evidence type="ECO:0000256" key="5">
    <source>
        <dbReference type="ARBA" id="ARBA00022833"/>
    </source>
</evidence>
<accession>A0AAJ7SCZ0</accession>
<evidence type="ECO:0000256" key="8">
    <source>
        <dbReference type="ARBA" id="ARBA00023163"/>
    </source>
</evidence>
<dbReference type="PANTHER" id="PTHR45805">
    <property type="entry name" value="NUCLEAR HORMONE RECEPTOR HR3-RELATED"/>
    <property type="match status" value="1"/>
</dbReference>
<evidence type="ECO:0000256" key="1">
    <source>
        <dbReference type="ARBA" id="ARBA00004123"/>
    </source>
</evidence>
<evidence type="ECO:0000313" key="11">
    <source>
        <dbReference type="Proteomes" id="UP000694867"/>
    </source>
</evidence>
<keyword evidence="5" id="KW-0862">Zinc</keyword>
<keyword evidence="11" id="KW-1185">Reference proteome</keyword>
<dbReference type="InterPro" id="IPR001723">
    <property type="entry name" value="Nuclear_hrmn_rcpt"/>
</dbReference>
<evidence type="ECO:0000256" key="9">
    <source>
        <dbReference type="ARBA" id="ARBA00023170"/>
    </source>
</evidence>
<dbReference type="Pfam" id="PF00104">
    <property type="entry name" value="Hormone_recep"/>
    <property type="match status" value="1"/>
</dbReference>
<keyword evidence="6" id="KW-0805">Transcription regulation</keyword>
<evidence type="ECO:0000256" key="4">
    <source>
        <dbReference type="ARBA" id="ARBA00022771"/>
    </source>
</evidence>
<protein>
    <submittedName>
        <fullName evidence="12">Ecdysone-induced protein 78C-like</fullName>
    </submittedName>
</protein>
<feature type="domain" description="NR LBD" evidence="10">
    <location>
        <begin position="13"/>
        <end position="233"/>
    </location>
</feature>
<dbReference type="PRINTS" id="PR00546">
    <property type="entry name" value="THYROIDHORMR"/>
</dbReference>
<keyword evidence="3" id="KW-0479">Metal-binding</keyword>
<dbReference type="InterPro" id="IPR001728">
    <property type="entry name" value="ThyrH_rcpt"/>
</dbReference>
<dbReference type="PROSITE" id="PS51843">
    <property type="entry name" value="NR_LBD"/>
    <property type="match status" value="1"/>
</dbReference>
<dbReference type="PANTHER" id="PTHR45805:SF10">
    <property type="entry name" value="ECDYSONE-INDUCED PROTEIN 78C"/>
    <property type="match status" value="1"/>
</dbReference>
<evidence type="ECO:0000256" key="6">
    <source>
        <dbReference type="ARBA" id="ARBA00023015"/>
    </source>
</evidence>
<dbReference type="InterPro" id="IPR035500">
    <property type="entry name" value="NHR-like_dom_sf"/>
</dbReference>
<dbReference type="RefSeq" id="XP_028966456.1">
    <property type="nucleotide sequence ID" value="XM_029110623.1"/>
</dbReference>
<dbReference type="GeneID" id="100902159"/>
<name>A0AAJ7SCZ0_9ACAR</name>
<evidence type="ECO:0000259" key="10">
    <source>
        <dbReference type="PROSITE" id="PS51843"/>
    </source>
</evidence>
<dbReference type="AlphaFoldDB" id="A0AAJ7SCZ0"/>
<dbReference type="SUPFAM" id="SSF48508">
    <property type="entry name" value="Nuclear receptor ligand-binding domain"/>
    <property type="match status" value="1"/>
</dbReference>
<dbReference type="GO" id="GO:0003677">
    <property type="term" value="F:DNA binding"/>
    <property type="evidence" value="ECO:0007669"/>
    <property type="project" value="UniProtKB-KW"/>
</dbReference>
<feature type="non-terminal residue" evidence="12">
    <location>
        <position position="1"/>
    </location>
</feature>
<evidence type="ECO:0000256" key="2">
    <source>
        <dbReference type="ARBA" id="ARBA00008092"/>
    </source>
</evidence>
<dbReference type="GO" id="GO:0005634">
    <property type="term" value="C:nucleus"/>
    <property type="evidence" value="ECO:0007669"/>
    <property type="project" value="UniProtKB-SubCell"/>
</dbReference>
<dbReference type="GO" id="GO:0004879">
    <property type="term" value="F:nuclear receptor activity"/>
    <property type="evidence" value="ECO:0007669"/>
    <property type="project" value="InterPro"/>
</dbReference>
<sequence length="233" mass="26137">AAAARELETKQLAMYDIILTISQAHHAHCGFTEEKTRGLIRKPALLTANEIKLDSGSTADSMEMERLTMWQHFAGLVTPSIQDIVEFAKRIPGFLEFAQDDQLILIKLGFFEVWLIHVSRSILAEEDGSRGAVTFAGGAYVTREQLEFVCDIDFTSSMFNFFSSFNGLSLNDTEIGLFCAVALLTFSERTTLFDARTVEQCRLVEALKLQVIRNHPSDRQLFSPIIAKLPELL</sequence>
<keyword evidence="4" id="KW-0863">Zinc-finger</keyword>
<dbReference type="Gene3D" id="1.10.565.10">
    <property type="entry name" value="Retinoid X Receptor"/>
    <property type="match status" value="1"/>
</dbReference>
<keyword evidence="8" id="KW-0804">Transcription</keyword>
<comment type="subcellular location">
    <subcellularLocation>
        <location evidence="1">Nucleus</location>
    </subcellularLocation>
</comment>
<evidence type="ECO:0000256" key="3">
    <source>
        <dbReference type="ARBA" id="ARBA00022723"/>
    </source>
</evidence>
<reference evidence="12" key="1">
    <citation type="submission" date="2025-08" db="UniProtKB">
        <authorList>
            <consortium name="RefSeq"/>
        </authorList>
    </citation>
    <scope>IDENTIFICATION</scope>
</reference>
<evidence type="ECO:0000313" key="12">
    <source>
        <dbReference type="RefSeq" id="XP_028966456.1"/>
    </source>
</evidence>
<evidence type="ECO:0000256" key="7">
    <source>
        <dbReference type="ARBA" id="ARBA00023125"/>
    </source>
</evidence>